<evidence type="ECO:0000256" key="1">
    <source>
        <dbReference type="SAM" id="SignalP"/>
    </source>
</evidence>
<dbReference type="RefSeq" id="WP_145730022.1">
    <property type="nucleotide sequence ID" value="NZ_VITR01000003.1"/>
</dbReference>
<accession>A0A560HCS9</accession>
<evidence type="ECO:0000313" key="2">
    <source>
        <dbReference type="EMBL" id="TWB44183.1"/>
    </source>
</evidence>
<reference evidence="2 3" key="1">
    <citation type="submission" date="2019-06" db="EMBL/GenBank/DDBJ databases">
        <title>Genomic Encyclopedia of Type Strains, Phase IV (KMG-V): Genome sequencing to study the core and pangenomes of soil and plant-associated prokaryotes.</title>
        <authorList>
            <person name="Whitman W."/>
        </authorList>
    </citation>
    <scope>NUCLEOTIDE SEQUENCE [LARGE SCALE GENOMIC DNA]</scope>
    <source>
        <strain evidence="2 3">BR 11622</strain>
    </source>
</reference>
<proteinExistence type="predicted"/>
<protein>
    <recommendedName>
        <fullName evidence="4">PepSY domain-containing protein</fullName>
    </recommendedName>
</protein>
<feature type="signal peptide" evidence="1">
    <location>
        <begin position="1"/>
        <end position="23"/>
    </location>
</feature>
<dbReference type="Proteomes" id="UP000315751">
    <property type="component" value="Unassembled WGS sequence"/>
</dbReference>
<dbReference type="EMBL" id="VITR01000003">
    <property type="protein sequence ID" value="TWB44183.1"/>
    <property type="molecule type" value="Genomic_DNA"/>
</dbReference>
<keyword evidence="3" id="KW-1185">Reference proteome</keyword>
<evidence type="ECO:0000313" key="3">
    <source>
        <dbReference type="Proteomes" id="UP000315751"/>
    </source>
</evidence>
<dbReference type="OrthoDB" id="7365547at2"/>
<feature type="chain" id="PRO_5021871870" description="PepSY domain-containing protein" evidence="1">
    <location>
        <begin position="24"/>
        <end position="88"/>
    </location>
</feature>
<organism evidence="2 3">
    <name type="scientific">Nitrospirillum amazonense</name>
    <dbReference type="NCBI Taxonomy" id="28077"/>
    <lineage>
        <taxon>Bacteria</taxon>
        <taxon>Pseudomonadati</taxon>
        <taxon>Pseudomonadota</taxon>
        <taxon>Alphaproteobacteria</taxon>
        <taxon>Rhodospirillales</taxon>
        <taxon>Azospirillaceae</taxon>
        <taxon>Nitrospirillum</taxon>
    </lineage>
</organism>
<keyword evidence="1" id="KW-0732">Signal</keyword>
<comment type="caution">
    <text evidence="2">The sequence shown here is derived from an EMBL/GenBank/DDBJ whole genome shotgun (WGS) entry which is preliminary data.</text>
</comment>
<gene>
    <name evidence="2" type="ORF">FBZ90_10389</name>
</gene>
<evidence type="ECO:0008006" key="4">
    <source>
        <dbReference type="Google" id="ProtNLM"/>
    </source>
</evidence>
<dbReference type="AlphaFoldDB" id="A0A560HCS9"/>
<sequence length="88" mass="9243">MNRFAAFLTATALMAGAAAPAFADDATVSSSDARKAVQTYLQSHDKGNLRVGNATRKDSYYTVPVATAEGIPVTSFRVDAASGKVMDR</sequence>
<name>A0A560HCS9_9PROT</name>